<dbReference type="GO" id="GO:0004185">
    <property type="term" value="F:serine-type carboxypeptidase activity"/>
    <property type="evidence" value="ECO:0007669"/>
    <property type="project" value="InterPro"/>
</dbReference>
<keyword evidence="13" id="KW-0862">Zinc</keyword>
<gene>
    <name evidence="26" type="ORF">UA08_02802</name>
</gene>
<dbReference type="InterPro" id="IPR033124">
    <property type="entry name" value="Ser_caboxypep_his_AS"/>
</dbReference>
<dbReference type="Pfam" id="PF00533">
    <property type="entry name" value="BRCT"/>
    <property type="match status" value="1"/>
</dbReference>
<evidence type="ECO:0000256" key="4">
    <source>
        <dbReference type="ARBA" id="ARBA00022670"/>
    </source>
</evidence>
<evidence type="ECO:0000256" key="12">
    <source>
        <dbReference type="ARBA" id="ARBA00022801"/>
    </source>
</evidence>
<sequence length="1311" mass="145535">MPPAPFRGLVVVASGTFSGYKQADLKTIVEIGGGSFNSKVTNECTHLVTTSKEVDGNGSKYKQACLVDNCQIVSLDWLLDSQKAKKKATEKKYIFSQTDSAVSSGVASAPAAEVDKKRRGQSTVDAEEPPAKKLREKPTEEKKKLNIPVDEACKNGSAFDVYIDEEEVIWDASLNLTVSSNNNNKFYRIQLLKSKKTDQYATWTRWGRVGETGSGAMVGPGDFASAKRAFEKKFREKSGLPWPNRLDTPKDGKYTFVEIDYEDDDEDDKNGGDNGIIKKENEAEDVKLDDVKSTLSEPVQQLVALIFNQEYALQALQDLNFDANKLPLGKLSKRTLQTGFEVLKELSELINDSSLATERYGRTYTSALELLSNRYFTIIPHAFGRNRPPVIAHSSLLKKEVELLDNLTDMEISNKIFKDSLTDDQVHLLDKQFKGLNLDEMTPLSKTSTEFSELKNYLLEAYGPTHGYKYTLQDIFRIERNGESKRFEDAGFTKTPNNNRRLLWHGSRTTNFGGILSQGLRIAPPEAPVNGYMFGKGVYLADISSKSAGYCASHSSRNIGLLLLCEVQLGDPMHELQHASFTAGDDAKAAGKLATLGLGATVPLGWKDAGCVHPSLQGVLMPDVTAGLGASNKAWHLLYNEYIVYDVAQIRQRYLLKFINEFPYSQATRDMIRAVLTAAGLAVTASAQYFPPPAEGLTIIKSNVTEGVTISYKEPGICETTPNVKSFSGYVHLPPHMLKGVGLDQDYSINTFFWFFESRHDPANAPLSIWMNGGPGSSSMIGLFQENGPCTVNSDSNSTELNPYSWNNYANVIYIDQPNQVGFSYDKPQNGTLNTFTGELKPLKDGAAIPEYNNTFYPGTFPTFEGPRSTANNTENAARSLWEFAQVWLTEFPEYKPIDDRVSLWTESYGGRYGPSFTAFFQQQNEKIADGSVQGHYIHLDTLGIINGCVDLLLQELSYADFAYNNTYGIETINRTVYEEAVDAWNKEGGCRDQILECRTAASVGDPLSFGNNETVNGICANASEYCSNALEGPYLDFGDRGYYDIAHNILDPFPPNYFKGYLSQRWVLGAIGAAVNWSESIESVYNAFQDTGDYARSDVLGYVEDIAYILDQGIKVALVYGDRDYACNWIGGEEVSVAVDYSDADQFRSAGYADLYTNTSFIGGKVRQYGNFSFTRVYQAGHEVPAYQPETAFAIFNRSLENLDIATGKISTVENVTYATEGPSSTWEVKNEAPPMPEPICYILALWETCTDEEVETIVNGTALIQDYILIKEEDDQPSEHAFDDGSESKLDGWHYQLVLSISEFFNMLL</sequence>
<keyword evidence="14 20" id="KW-0520">NAD</keyword>
<proteinExistence type="inferred from homology"/>
<comment type="similarity">
    <text evidence="18">Belongs to the ARTD/PARP family.</text>
</comment>
<dbReference type="PANTHER" id="PTHR10459:SF60">
    <property type="entry name" value="POLY [ADP-RIBOSE] POLYMERASE 2"/>
    <property type="match status" value="1"/>
</dbReference>
<dbReference type="GO" id="GO:0006302">
    <property type="term" value="P:double-strand break repair"/>
    <property type="evidence" value="ECO:0007669"/>
    <property type="project" value="TreeGrafter"/>
</dbReference>
<dbReference type="InterPro" id="IPR050800">
    <property type="entry name" value="ARTD/PARP"/>
</dbReference>
<keyword evidence="11" id="KW-0863">Zinc-finger</keyword>
<dbReference type="Pfam" id="PF00450">
    <property type="entry name" value="Peptidase_S10"/>
    <property type="match status" value="1"/>
</dbReference>
<evidence type="ECO:0000256" key="5">
    <source>
        <dbReference type="ARBA" id="ARBA00022676"/>
    </source>
</evidence>
<evidence type="ECO:0000256" key="15">
    <source>
        <dbReference type="ARBA" id="ARBA00023125"/>
    </source>
</evidence>
<dbReference type="FunFam" id="2.20.140.10:FF:000001">
    <property type="entry name" value="Poly [ADP-ribose] polymerase"/>
    <property type="match status" value="1"/>
</dbReference>
<dbReference type="GeneID" id="31002557"/>
<dbReference type="InterPro" id="IPR008893">
    <property type="entry name" value="WGR_domain"/>
</dbReference>
<comment type="catalytic activity">
    <reaction evidence="19">
        <text>NAD(+) + (ADP-D-ribosyl)n-acceptor = nicotinamide + (ADP-D-ribosyl)n+1-acceptor + H(+).</text>
        <dbReference type="EC" id="2.4.2.30"/>
    </reaction>
</comment>
<evidence type="ECO:0000256" key="2">
    <source>
        <dbReference type="ARBA" id="ARBA00009431"/>
    </source>
</evidence>
<dbReference type="PROSITE" id="PS50172">
    <property type="entry name" value="BRCT"/>
    <property type="match status" value="1"/>
</dbReference>
<feature type="compositionally biased region" description="Basic and acidic residues" evidence="21">
    <location>
        <begin position="129"/>
        <end position="143"/>
    </location>
</feature>
<dbReference type="CDD" id="cd00027">
    <property type="entry name" value="BRCT"/>
    <property type="match status" value="1"/>
</dbReference>
<dbReference type="Pfam" id="PF02877">
    <property type="entry name" value="PARP_reg"/>
    <property type="match status" value="1"/>
</dbReference>
<evidence type="ECO:0000256" key="6">
    <source>
        <dbReference type="ARBA" id="ARBA00022679"/>
    </source>
</evidence>
<dbReference type="InterPro" id="IPR004102">
    <property type="entry name" value="Poly(ADP-ribose)pol_reg_dom"/>
</dbReference>
<evidence type="ECO:0000259" key="23">
    <source>
        <dbReference type="PROSITE" id="PS51059"/>
    </source>
</evidence>
<dbReference type="OrthoDB" id="443318at2759"/>
<dbReference type="GO" id="GO:1990404">
    <property type="term" value="F:NAD+-protein mono-ADP-ribosyltransferase activity"/>
    <property type="evidence" value="ECO:0007669"/>
    <property type="project" value="TreeGrafter"/>
</dbReference>
<dbReference type="InterPro" id="IPR036420">
    <property type="entry name" value="BRCT_dom_sf"/>
</dbReference>
<dbReference type="FunFam" id="1.20.142.10:FF:000002">
    <property type="entry name" value="Poly [ADP-ribose] polymerase"/>
    <property type="match status" value="1"/>
</dbReference>
<dbReference type="InterPro" id="IPR012317">
    <property type="entry name" value="Poly(ADP-ribose)pol_cat_dom"/>
</dbReference>
<dbReference type="Gene3D" id="1.20.142.10">
    <property type="entry name" value="Poly(ADP-ribose) polymerase, regulatory domain"/>
    <property type="match status" value="1"/>
</dbReference>
<evidence type="ECO:0000256" key="1">
    <source>
        <dbReference type="ARBA" id="ARBA00004123"/>
    </source>
</evidence>
<reference evidence="26 27" key="1">
    <citation type="submission" date="2015-06" db="EMBL/GenBank/DDBJ databases">
        <title>Talaromyces atroroseus IBT 11181 draft genome.</title>
        <authorList>
            <person name="Rasmussen K.B."/>
            <person name="Rasmussen S."/>
            <person name="Petersen B."/>
            <person name="Sicheritz-Ponten T."/>
            <person name="Mortensen U.H."/>
            <person name="Thrane U."/>
        </authorList>
    </citation>
    <scope>NUCLEOTIDE SEQUENCE [LARGE SCALE GENOMIC DNA]</scope>
    <source>
        <strain evidence="26 27">IBT 11181</strain>
    </source>
</reference>
<dbReference type="GO" id="GO:0005730">
    <property type="term" value="C:nucleolus"/>
    <property type="evidence" value="ECO:0007669"/>
    <property type="project" value="TreeGrafter"/>
</dbReference>
<dbReference type="GO" id="GO:0003677">
    <property type="term" value="F:DNA binding"/>
    <property type="evidence" value="ECO:0007669"/>
    <property type="project" value="UniProtKB-KW"/>
</dbReference>
<evidence type="ECO:0000256" key="17">
    <source>
        <dbReference type="ARBA" id="ARBA00023242"/>
    </source>
</evidence>
<evidence type="ECO:0000313" key="27">
    <source>
        <dbReference type="Proteomes" id="UP000214365"/>
    </source>
</evidence>
<keyword evidence="8" id="KW-0479">Metal-binding</keyword>
<evidence type="ECO:0000259" key="22">
    <source>
        <dbReference type="PROSITE" id="PS50172"/>
    </source>
</evidence>
<dbReference type="EMBL" id="LFMY01000003">
    <property type="protein sequence ID" value="OKL62261.1"/>
    <property type="molecule type" value="Genomic_DNA"/>
</dbReference>
<evidence type="ECO:0000313" key="26">
    <source>
        <dbReference type="EMBL" id="OKL62261.1"/>
    </source>
</evidence>
<dbReference type="STRING" id="1441469.A0A225AL11"/>
<dbReference type="GO" id="GO:0008270">
    <property type="term" value="F:zinc ion binding"/>
    <property type="evidence" value="ECO:0007669"/>
    <property type="project" value="UniProtKB-KW"/>
</dbReference>
<dbReference type="SUPFAM" id="SSF52113">
    <property type="entry name" value="BRCT domain"/>
    <property type="match status" value="1"/>
</dbReference>
<dbReference type="Proteomes" id="UP000214365">
    <property type="component" value="Unassembled WGS sequence"/>
</dbReference>
<keyword evidence="6 20" id="KW-0808">Transferase</keyword>
<dbReference type="EC" id="2.4.2.-" evidence="20"/>
<keyword evidence="4" id="KW-0645">Protease</keyword>
<name>A0A225AL11_TALAT</name>
<keyword evidence="27" id="KW-1185">Reference proteome</keyword>
<comment type="similarity">
    <text evidence="2">Belongs to the peptidase S10 family.</text>
</comment>
<feature type="domain" description="WGR" evidence="25">
    <location>
        <begin position="158"/>
        <end position="254"/>
    </location>
</feature>
<accession>A0A225AL11</accession>
<evidence type="ECO:0000256" key="8">
    <source>
        <dbReference type="ARBA" id="ARBA00022723"/>
    </source>
</evidence>
<dbReference type="SUPFAM" id="SSF47587">
    <property type="entry name" value="Domain of poly(ADP-ribose) polymerase"/>
    <property type="match status" value="1"/>
</dbReference>
<keyword evidence="7" id="KW-0548">Nucleotidyltransferase</keyword>
<evidence type="ECO:0000256" key="10">
    <source>
        <dbReference type="ARBA" id="ARBA00022765"/>
    </source>
</evidence>
<feature type="domain" description="BRCT" evidence="22">
    <location>
        <begin position="1"/>
        <end position="95"/>
    </location>
</feature>
<dbReference type="GO" id="GO:0070212">
    <property type="term" value="P:protein poly-ADP-ribosylation"/>
    <property type="evidence" value="ECO:0007669"/>
    <property type="project" value="TreeGrafter"/>
</dbReference>
<evidence type="ECO:0000256" key="7">
    <source>
        <dbReference type="ARBA" id="ARBA00022695"/>
    </source>
</evidence>
<keyword evidence="9" id="KW-0677">Repeat</keyword>
<keyword evidence="16" id="KW-0325">Glycoprotein</keyword>
<dbReference type="SUPFAM" id="SSF142921">
    <property type="entry name" value="WGR domain-like"/>
    <property type="match status" value="1"/>
</dbReference>
<evidence type="ECO:0000256" key="18">
    <source>
        <dbReference type="ARBA" id="ARBA00024347"/>
    </source>
</evidence>
<dbReference type="InterPro" id="IPR036930">
    <property type="entry name" value="WGR_dom_sf"/>
</dbReference>
<comment type="caution">
    <text evidence="26">The sequence shown here is derived from an EMBL/GenBank/DDBJ whole genome shotgun (WGS) entry which is preliminary data.</text>
</comment>
<dbReference type="SMART" id="SM00773">
    <property type="entry name" value="WGR"/>
    <property type="match status" value="1"/>
</dbReference>
<evidence type="ECO:0000256" key="19">
    <source>
        <dbReference type="ARBA" id="ARBA00033987"/>
    </source>
</evidence>
<evidence type="ECO:0000256" key="14">
    <source>
        <dbReference type="ARBA" id="ARBA00023027"/>
    </source>
</evidence>
<dbReference type="GO" id="GO:0016779">
    <property type="term" value="F:nucleotidyltransferase activity"/>
    <property type="evidence" value="ECO:0007669"/>
    <property type="project" value="UniProtKB-KW"/>
</dbReference>
<evidence type="ECO:0000256" key="11">
    <source>
        <dbReference type="ARBA" id="ARBA00022771"/>
    </source>
</evidence>
<keyword evidence="12" id="KW-0378">Hydrolase</keyword>
<dbReference type="Pfam" id="PF00644">
    <property type="entry name" value="PARP"/>
    <property type="match status" value="1"/>
</dbReference>
<comment type="subcellular location">
    <subcellularLocation>
        <location evidence="1">Nucleus</location>
    </subcellularLocation>
</comment>
<feature type="region of interest" description="Disordered" evidence="21">
    <location>
        <begin position="106"/>
        <end position="143"/>
    </location>
</feature>
<keyword evidence="15" id="KW-0238">DNA-binding</keyword>
<evidence type="ECO:0000256" key="16">
    <source>
        <dbReference type="ARBA" id="ARBA00023180"/>
    </source>
</evidence>
<dbReference type="PROSITE" id="PS51059">
    <property type="entry name" value="PARP_CATALYTIC"/>
    <property type="match status" value="1"/>
</dbReference>
<dbReference type="InterPro" id="IPR029058">
    <property type="entry name" value="AB_hydrolase_fold"/>
</dbReference>
<dbReference type="InterPro" id="IPR001357">
    <property type="entry name" value="BRCT_dom"/>
</dbReference>
<dbReference type="PANTHER" id="PTHR10459">
    <property type="entry name" value="DNA LIGASE"/>
    <property type="match status" value="1"/>
</dbReference>
<evidence type="ECO:0000256" key="21">
    <source>
        <dbReference type="SAM" id="MobiDB-lite"/>
    </source>
</evidence>
<dbReference type="PROSITE" id="PS51060">
    <property type="entry name" value="PARP_ALPHA_HD"/>
    <property type="match status" value="1"/>
</dbReference>
<dbReference type="SUPFAM" id="SSF53474">
    <property type="entry name" value="alpha/beta-Hydrolases"/>
    <property type="match status" value="1"/>
</dbReference>
<dbReference type="GO" id="GO:0003950">
    <property type="term" value="F:NAD+ poly-ADP-ribosyltransferase activity"/>
    <property type="evidence" value="ECO:0007669"/>
    <property type="project" value="UniProtKB-UniRule"/>
</dbReference>
<evidence type="ECO:0000259" key="25">
    <source>
        <dbReference type="PROSITE" id="PS51977"/>
    </source>
</evidence>
<evidence type="ECO:0000256" key="9">
    <source>
        <dbReference type="ARBA" id="ARBA00022737"/>
    </source>
</evidence>
<keyword evidence="5 20" id="KW-0328">Glycosyltransferase</keyword>
<dbReference type="Pfam" id="PF05406">
    <property type="entry name" value="WGR"/>
    <property type="match status" value="1"/>
</dbReference>
<dbReference type="FunFam" id="3.90.228.10:FF:000002">
    <property type="entry name" value="Poly [ADP-ribose] polymerase"/>
    <property type="match status" value="1"/>
</dbReference>
<dbReference type="PROSITE" id="PS51977">
    <property type="entry name" value="WGR"/>
    <property type="match status" value="1"/>
</dbReference>
<dbReference type="SMART" id="SM00292">
    <property type="entry name" value="BRCT"/>
    <property type="match status" value="1"/>
</dbReference>
<evidence type="ECO:0000256" key="3">
    <source>
        <dbReference type="ARBA" id="ARBA00022645"/>
    </source>
</evidence>
<keyword evidence="10" id="KW-0013">ADP-ribosylation</keyword>
<keyword evidence="3" id="KW-0121">Carboxypeptidase</keyword>
<feature type="domain" description="PARP catalytic" evidence="23">
    <location>
        <begin position="427"/>
        <end position="667"/>
    </location>
</feature>
<dbReference type="Gene3D" id="2.20.140.10">
    <property type="entry name" value="WGR domain"/>
    <property type="match status" value="1"/>
</dbReference>
<dbReference type="InterPro" id="IPR001563">
    <property type="entry name" value="Peptidase_S10"/>
</dbReference>
<dbReference type="CDD" id="cd07997">
    <property type="entry name" value="WGR_PARP"/>
    <property type="match status" value="1"/>
</dbReference>
<dbReference type="Gene3D" id="3.90.228.10">
    <property type="match status" value="1"/>
</dbReference>
<evidence type="ECO:0000256" key="13">
    <source>
        <dbReference type="ARBA" id="ARBA00022833"/>
    </source>
</evidence>
<protein>
    <recommendedName>
        <fullName evidence="20">Poly [ADP-ribose] polymerase</fullName>
        <shortName evidence="20">PARP</shortName>
        <ecNumber evidence="20">2.4.2.-</ecNumber>
    </recommendedName>
</protein>
<organism evidence="26 27">
    <name type="scientific">Talaromyces atroroseus</name>
    <dbReference type="NCBI Taxonomy" id="1441469"/>
    <lineage>
        <taxon>Eukaryota</taxon>
        <taxon>Fungi</taxon>
        <taxon>Dikarya</taxon>
        <taxon>Ascomycota</taxon>
        <taxon>Pezizomycotina</taxon>
        <taxon>Eurotiomycetes</taxon>
        <taxon>Eurotiomycetidae</taxon>
        <taxon>Eurotiales</taxon>
        <taxon>Trichocomaceae</taxon>
        <taxon>Talaromyces</taxon>
        <taxon>Talaromyces sect. Trachyspermi</taxon>
    </lineage>
</organism>
<keyword evidence="17" id="KW-0539">Nucleus</keyword>
<dbReference type="SUPFAM" id="SSF56399">
    <property type="entry name" value="ADP-ribosylation"/>
    <property type="match status" value="1"/>
</dbReference>
<dbReference type="PRINTS" id="PR00724">
    <property type="entry name" value="CRBOXYPTASEC"/>
</dbReference>
<dbReference type="Gene3D" id="3.40.50.1820">
    <property type="entry name" value="alpha/beta hydrolase"/>
    <property type="match status" value="1"/>
</dbReference>
<dbReference type="CDD" id="cd01437">
    <property type="entry name" value="parp_like"/>
    <property type="match status" value="1"/>
</dbReference>
<evidence type="ECO:0000259" key="24">
    <source>
        <dbReference type="PROSITE" id="PS51060"/>
    </source>
</evidence>
<dbReference type="PROSITE" id="PS00560">
    <property type="entry name" value="CARBOXYPEPT_SER_HIS"/>
    <property type="match status" value="1"/>
</dbReference>
<evidence type="ECO:0000256" key="20">
    <source>
        <dbReference type="RuleBase" id="RU362114"/>
    </source>
</evidence>
<dbReference type="Gene3D" id="3.40.50.10190">
    <property type="entry name" value="BRCT domain"/>
    <property type="match status" value="1"/>
</dbReference>
<dbReference type="RefSeq" id="XP_020122382.1">
    <property type="nucleotide sequence ID" value="XM_020264884.1"/>
</dbReference>
<dbReference type="InterPro" id="IPR036616">
    <property type="entry name" value="Poly(ADP-ribose)pol_reg_dom_sf"/>
</dbReference>
<dbReference type="GO" id="GO:0006508">
    <property type="term" value="P:proteolysis"/>
    <property type="evidence" value="ECO:0007669"/>
    <property type="project" value="UniProtKB-KW"/>
</dbReference>
<feature type="domain" description="PARP alpha-helical" evidence="24">
    <location>
        <begin position="292"/>
        <end position="418"/>
    </location>
</feature>